<protein>
    <submittedName>
        <fullName evidence="2">Uncharacterized protein</fullName>
    </submittedName>
</protein>
<gene>
    <name evidence="2" type="ORF">A2W58_02260</name>
</gene>
<dbReference type="Proteomes" id="UP000179264">
    <property type="component" value="Unassembled WGS sequence"/>
</dbReference>
<organism evidence="2 3">
    <name type="scientific">Candidatus Zambryskibacteria bacterium RIFCSPHIGHO2_02_38_10.5</name>
    <dbReference type="NCBI Taxonomy" id="1802742"/>
    <lineage>
        <taxon>Bacteria</taxon>
        <taxon>Candidatus Zambryskiibacteriota</taxon>
    </lineage>
</organism>
<evidence type="ECO:0000313" key="3">
    <source>
        <dbReference type="Proteomes" id="UP000179264"/>
    </source>
</evidence>
<accession>A0A1G2T8N7</accession>
<evidence type="ECO:0000313" key="2">
    <source>
        <dbReference type="EMBL" id="OHA93646.1"/>
    </source>
</evidence>
<dbReference type="EMBL" id="MHVL01000015">
    <property type="protein sequence ID" value="OHA93646.1"/>
    <property type="molecule type" value="Genomic_DNA"/>
</dbReference>
<evidence type="ECO:0000256" key="1">
    <source>
        <dbReference type="SAM" id="MobiDB-lite"/>
    </source>
</evidence>
<comment type="caution">
    <text evidence="2">The sequence shown here is derived from an EMBL/GenBank/DDBJ whole genome shotgun (WGS) entry which is preliminary data.</text>
</comment>
<dbReference type="AlphaFoldDB" id="A0A1G2T8N7"/>
<sequence>MVPIFYPVSNGHQTQEEAQKAARKHLAKLEETQPTETSGGQEFGVGDGGIQDSVYIIHPSGRKTRFR</sequence>
<name>A0A1G2T8N7_9BACT</name>
<proteinExistence type="predicted"/>
<feature type="region of interest" description="Disordered" evidence="1">
    <location>
        <begin position="1"/>
        <end position="67"/>
    </location>
</feature>
<reference evidence="2 3" key="1">
    <citation type="journal article" date="2016" name="Nat. Commun.">
        <title>Thousands of microbial genomes shed light on interconnected biogeochemical processes in an aquifer system.</title>
        <authorList>
            <person name="Anantharaman K."/>
            <person name="Brown C.T."/>
            <person name="Hug L.A."/>
            <person name="Sharon I."/>
            <person name="Castelle C.J."/>
            <person name="Probst A.J."/>
            <person name="Thomas B.C."/>
            <person name="Singh A."/>
            <person name="Wilkins M.J."/>
            <person name="Karaoz U."/>
            <person name="Brodie E.L."/>
            <person name="Williams K.H."/>
            <person name="Hubbard S.S."/>
            <person name="Banfield J.F."/>
        </authorList>
    </citation>
    <scope>NUCLEOTIDE SEQUENCE [LARGE SCALE GENOMIC DNA]</scope>
</reference>